<accession>A0A6A7WCD8</accession>
<keyword evidence="2" id="KW-1185">Reference proteome</keyword>
<sequence>MAKHPLWNEEYWLLLLQLYQKKPMGVKPLYSKGMVDLSLELHIPPTYLHEQMFKLRMMTPRITRLWEKYANKPGKLSHDIKMLRKMQGYGNAEAFYQGVKLNETFERDWEPLEADATLTPVKLIIILDLYFQLTPITMVAETPEIIDLAKLIHTTPEKIADVMSIYMFCDPYLNREDVLISPLLNDCSAIWQRYGNGNPDKLYQLATELKVYFKKQ</sequence>
<name>A0A6A7WCD8_9BACT</name>
<reference evidence="1 2" key="1">
    <citation type="submission" date="2019-09" db="EMBL/GenBank/DDBJ databases">
        <title>Distinct polysaccharide growth profiles of human intestinal Prevotella copri isolates.</title>
        <authorList>
            <person name="Fehlner-Peach H."/>
            <person name="Magnabosco C."/>
            <person name="Raghavan V."/>
            <person name="Scher J.U."/>
            <person name="Tett A."/>
            <person name="Cox L.M."/>
            <person name="Gottsegen C."/>
            <person name="Watters A."/>
            <person name="Wiltshire- Gordon J.D."/>
            <person name="Segata N."/>
            <person name="Bonneau R."/>
            <person name="Littman D.R."/>
        </authorList>
    </citation>
    <scope>NUCLEOTIDE SEQUENCE [LARGE SCALE GENOMIC DNA]</scope>
    <source>
        <strain evidence="2">iAQ1173</strain>
    </source>
</reference>
<protein>
    <submittedName>
        <fullName evidence="1">Uncharacterized protein</fullName>
    </submittedName>
</protein>
<dbReference type="AlphaFoldDB" id="A0A6A7WCD8"/>
<proteinExistence type="predicted"/>
<dbReference type="Proteomes" id="UP000384372">
    <property type="component" value="Unassembled WGS sequence"/>
</dbReference>
<dbReference type="RefSeq" id="WP_158463803.1">
    <property type="nucleotide sequence ID" value="NZ_VZAD01000071.1"/>
</dbReference>
<evidence type="ECO:0000313" key="2">
    <source>
        <dbReference type="Proteomes" id="UP000384372"/>
    </source>
</evidence>
<gene>
    <name evidence="1" type="ORF">F7D20_09350</name>
</gene>
<dbReference type="OrthoDB" id="1068063at2"/>
<comment type="caution">
    <text evidence="1">The sequence shown here is derived from an EMBL/GenBank/DDBJ whole genome shotgun (WGS) entry which is preliminary data.</text>
</comment>
<organism evidence="1 2">
    <name type="scientific">Segatella copri</name>
    <dbReference type="NCBI Taxonomy" id="165179"/>
    <lineage>
        <taxon>Bacteria</taxon>
        <taxon>Pseudomonadati</taxon>
        <taxon>Bacteroidota</taxon>
        <taxon>Bacteroidia</taxon>
        <taxon>Bacteroidales</taxon>
        <taxon>Prevotellaceae</taxon>
        <taxon>Segatella</taxon>
    </lineage>
</organism>
<dbReference type="EMBL" id="VZAD01000071">
    <property type="protein sequence ID" value="MQP12154.1"/>
    <property type="molecule type" value="Genomic_DNA"/>
</dbReference>
<evidence type="ECO:0000313" key="1">
    <source>
        <dbReference type="EMBL" id="MQP12154.1"/>
    </source>
</evidence>